<keyword evidence="4" id="KW-1185">Reference proteome</keyword>
<name>A0A2N0BFF3_9LEPT</name>
<dbReference type="EMBL" id="NPEF02000001">
    <property type="protein sequence ID" value="MDV6234186.1"/>
    <property type="molecule type" value="Genomic_DNA"/>
</dbReference>
<gene>
    <name evidence="2" type="ORF">CH379_000890</name>
    <name evidence="3" type="ORF">CH379_20550</name>
</gene>
<dbReference type="Proteomes" id="UP000232122">
    <property type="component" value="Unassembled WGS sequence"/>
</dbReference>
<dbReference type="RefSeq" id="WP_100748395.1">
    <property type="nucleotide sequence ID" value="NZ_NPEF02000001.1"/>
</dbReference>
<evidence type="ECO:0000313" key="3">
    <source>
        <dbReference type="EMBL" id="PJZ91099.1"/>
    </source>
</evidence>
<reference evidence="2" key="3">
    <citation type="submission" date="2023-10" db="EMBL/GenBank/DDBJ databases">
        <authorList>
            <person name="Picardeau M."/>
            <person name="Thibeaux R."/>
        </authorList>
    </citation>
    <scope>NUCLEOTIDE SEQUENCE</scope>
    <source>
        <strain evidence="2">ATI7-C-A5</strain>
    </source>
</reference>
<evidence type="ECO:0000256" key="1">
    <source>
        <dbReference type="SAM" id="Phobius"/>
    </source>
</evidence>
<proteinExistence type="predicted"/>
<keyword evidence="1" id="KW-0812">Transmembrane</keyword>
<sequence>MKSNGFDKEISDRLDSKIWSAKICDAVYKRRRWKFIQLGLAVFFSAFFSSSLVWMTFFEKDGAIARNELQNWVQEQIYGTAFEAETNAKSVFYQEDETARNMLPGPPPSLDVDTLIETSLDRR</sequence>
<evidence type="ECO:0000313" key="4">
    <source>
        <dbReference type="Proteomes" id="UP000232122"/>
    </source>
</evidence>
<reference evidence="2 4" key="2">
    <citation type="journal article" date="2018" name="Microb. Genom.">
        <title>Deciphering the unexplored Leptospira diversity from soils uncovers genomic evolution to virulence.</title>
        <authorList>
            <person name="Thibeaux R."/>
            <person name="Iraola G."/>
            <person name="Ferres I."/>
            <person name="Bierque E."/>
            <person name="Girault D."/>
            <person name="Soupe-Gilbert M.E."/>
            <person name="Picardeau M."/>
            <person name="Goarant C."/>
        </authorList>
    </citation>
    <scope>NUCLEOTIDE SEQUENCE [LARGE SCALE GENOMIC DNA]</scope>
    <source>
        <strain evidence="2 4">ATI7-C-A5</strain>
    </source>
</reference>
<organism evidence="3">
    <name type="scientific">Leptospira ellisii</name>
    <dbReference type="NCBI Taxonomy" id="2023197"/>
    <lineage>
        <taxon>Bacteria</taxon>
        <taxon>Pseudomonadati</taxon>
        <taxon>Spirochaetota</taxon>
        <taxon>Spirochaetia</taxon>
        <taxon>Leptospirales</taxon>
        <taxon>Leptospiraceae</taxon>
        <taxon>Leptospira</taxon>
    </lineage>
</organism>
<keyword evidence="1" id="KW-0472">Membrane</keyword>
<evidence type="ECO:0000313" key="2">
    <source>
        <dbReference type="EMBL" id="MDV6234186.1"/>
    </source>
</evidence>
<dbReference type="AlphaFoldDB" id="A0A2N0BFF3"/>
<accession>A0A2N0BFF3</accession>
<dbReference type="EMBL" id="NPEF01000378">
    <property type="protein sequence ID" value="PJZ91099.1"/>
    <property type="molecule type" value="Genomic_DNA"/>
</dbReference>
<feature type="transmembrane region" description="Helical" evidence="1">
    <location>
        <begin position="38"/>
        <end position="57"/>
    </location>
</feature>
<reference evidence="3" key="1">
    <citation type="submission" date="2017-07" db="EMBL/GenBank/DDBJ databases">
        <title>Leptospira spp. isolated from tropical soils.</title>
        <authorList>
            <person name="Thibeaux R."/>
            <person name="Iraola G."/>
            <person name="Ferres I."/>
            <person name="Bierque E."/>
            <person name="Girault D."/>
            <person name="Soupe-Gilbert M.-E."/>
            <person name="Picardeau M."/>
            <person name="Goarant C."/>
        </authorList>
    </citation>
    <scope>NUCLEOTIDE SEQUENCE [LARGE SCALE GENOMIC DNA]</scope>
    <source>
        <strain evidence="3">ATI7-C-A5</strain>
    </source>
</reference>
<dbReference type="OrthoDB" id="343884at2"/>
<accession>A0A2N0B3H8</accession>
<comment type="caution">
    <text evidence="3">The sequence shown here is derived from an EMBL/GenBank/DDBJ whole genome shotgun (WGS) entry which is preliminary data.</text>
</comment>
<keyword evidence="1" id="KW-1133">Transmembrane helix</keyword>
<protein>
    <submittedName>
        <fullName evidence="3">Uncharacterized protein</fullName>
    </submittedName>
</protein>